<dbReference type="AlphaFoldDB" id="D2YH95"/>
<organism evidence="1 2">
    <name type="scientific">Vibrio mimicus VM603</name>
    <dbReference type="NCBI Taxonomy" id="671074"/>
    <lineage>
        <taxon>Bacteria</taxon>
        <taxon>Pseudomonadati</taxon>
        <taxon>Pseudomonadota</taxon>
        <taxon>Gammaproteobacteria</taxon>
        <taxon>Vibrionales</taxon>
        <taxon>Vibrionaceae</taxon>
        <taxon>Vibrio</taxon>
    </lineage>
</organism>
<name>D2YH95_VIBMI</name>
<protein>
    <submittedName>
        <fullName evidence="1">Uncharacterized protein</fullName>
    </submittedName>
</protein>
<comment type="caution">
    <text evidence="1">The sequence shown here is derived from an EMBL/GenBank/DDBJ whole genome shotgun (WGS) entry which is preliminary data.</text>
</comment>
<dbReference type="EMBL" id="ACYU01000157">
    <property type="protein sequence ID" value="EEW05876.1"/>
    <property type="molecule type" value="Genomic_DNA"/>
</dbReference>
<accession>D2YH95</accession>
<gene>
    <name evidence="1" type="ORF">VMB_28920</name>
</gene>
<reference evidence="1 2" key="1">
    <citation type="journal article" date="2009" name="BMC Evol. Biol.">
        <title>Genomic taxonomy of Vibrios.</title>
        <authorList>
            <person name="Thompson C.C."/>
            <person name="Vicente A.C."/>
            <person name="Souza R.C."/>
            <person name="Vasconcelos A.T."/>
            <person name="Vesth T."/>
            <person name="Alves N.Jr."/>
            <person name="Ussery D.W."/>
            <person name="Iida T."/>
            <person name="Thompson F.L."/>
        </authorList>
    </citation>
    <scope>NUCLEOTIDE SEQUENCE [LARGE SCALE GENOMIC DNA]</scope>
    <source>
        <strain evidence="1 2">VM603</strain>
    </source>
</reference>
<sequence>MTNPDLVKLLIDDENFQRVAKLMVSMQFWRTPCKRQLAVEYSKNLVERFDKVDDEIKEMLGHDRKFVRFLQKRANKDDSIKFIQFVLLPLLTFDLSKNVSNLKLFRVNGTEKLVTSDRPVIFDDLDALFDFKMFMFPFTKDLLLVGTDKDTKALSIKTVNHLIARKALDVVLSGSKAQLEDIKSYSQSIQAV</sequence>
<evidence type="ECO:0000313" key="1">
    <source>
        <dbReference type="EMBL" id="EEW05876.1"/>
    </source>
</evidence>
<proteinExistence type="predicted"/>
<evidence type="ECO:0000313" key="2">
    <source>
        <dbReference type="Proteomes" id="UP000004827"/>
    </source>
</evidence>
<dbReference type="Proteomes" id="UP000004827">
    <property type="component" value="Unassembled WGS sequence"/>
</dbReference>